<dbReference type="Gene3D" id="2.120.10.30">
    <property type="entry name" value="TolB, C-terminal domain"/>
    <property type="match status" value="2"/>
</dbReference>
<keyword evidence="6" id="KW-1185">Reference proteome</keyword>
<dbReference type="Pfam" id="PF25021">
    <property type="entry name" value="TEN_NHL"/>
    <property type="match status" value="1"/>
</dbReference>
<organism evidence="5 6">
    <name type="scientific">Massilia pinisoli</name>
    <dbReference type="NCBI Taxonomy" id="1772194"/>
    <lineage>
        <taxon>Bacteria</taxon>
        <taxon>Pseudomonadati</taxon>
        <taxon>Pseudomonadota</taxon>
        <taxon>Betaproteobacteria</taxon>
        <taxon>Burkholderiales</taxon>
        <taxon>Oxalobacteraceae</taxon>
        <taxon>Telluria group</taxon>
        <taxon>Massilia</taxon>
    </lineage>
</organism>
<protein>
    <submittedName>
        <fullName evidence="5">SBBP repeat-containing protein</fullName>
    </submittedName>
</protein>
<reference evidence="5 6" key="1">
    <citation type="submission" date="2022-08" db="EMBL/GenBank/DDBJ databases">
        <title>Reclassification of Massilia species as members of the genera Telluria, Duganella, Pseudoduganella, Mokoshia gen. nov. and Zemynaea gen. nov. using orthogonal and non-orthogonal genome-based approaches.</title>
        <authorList>
            <person name="Bowman J.P."/>
        </authorList>
    </citation>
    <scope>NUCLEOTIDE SEQUENCE [LARGE SCALE GENOMIC DNA]</scope>
    <source>
        <strain evidence="5 6">JCM 31316</strain>
    </source>
</reference>
<dbReference type="InterPro" id="IPR001258">
    <property type="entry name" value="NHL_repeat"/>
</dbReference>
<comment type="caution">
    <text evidence="5">The sequence shown here is derived from an EMBL/GenBank/DDBJ whole genome shotgun (WGS) entry which is preliminary data.</text>
</comment>
<dbReference type="PANTHER" id="PTHR13833">
    <property type="match status" value="1"/>
</dbReference>
<dbReference type="PANTHER" id="PTHR13833:SF71">
    <property type="entry name" value="NHL DOMAIN-CONTAINING PROTEIN"/>
    <property type="match status" value="1"/>
</dbReference>
<evidence type="ECO:0000256" key="2">
    <source>
        <dbReference type="PROSITE-ProRule" id="PRU00504"/>
    </source>
</evidence>
<evidence type="ECO:0000313" key="5">
    <source>
        <dbReference type="EMBL" id="MCS0582330.1"/>
    </source>
</evidence>
<keyword evidence="1" id="KW-0677">Repeat</keyword>
<gene>
    <name evidence="5" type="ORF">NX784_12080</name>
</gene>
<dbReference type="InterPro" id="IPR011042">
    <property type="entry name" value="6-blade_b-propeller_TolB-like"/>
</dbReference>
<dbReference type="SUPFAM" id="SSF101898">
    <property type="entry name" value="NHL repeat"/>
    <property type="match status" value="1"/>
</dbReference>
<dbReference type="InterPro" id="IPR056822">
    <property type="entry name" value="TEN_NHL"/>
</dbReference>
<sequence length="363" mass="36642">MIIQPVPRRLQARLNARLLCAGIAALLCACGPGGPKRETGDTGGGGGGPSPGITVLAGDAATAGSVDNKGASARFNTPRGVAVDTNGNVYVADQANFAIRKITPDGTVSTFAGQRGTSGTRDANGNSARFSMPTAITIDGSGNLYVTDATSIRKITPDANVSTVITFPVGDFGGDTRLYPGGIAADGAGNLIVTSGVDTRRVPLSNPGRWARLEQGAVEMLPGAVDVITRGVAVRDDNTAYVADLQRTISRATSGATSLSRFAGTPGQVGNDDGNANTARFQQLAALAADKDGNLYAADAVSNVVRKITTNATVTTPAGTIGATTLRTGRLPGSFATLRGIAVAADGTLYAASGNAVVKIVLP</sequence>
<keyword evidence="3" id="KW-0732">Signal</keyword>
<evidence type="ECO:0000313" key="6">
    <source>
        <dbReference type="Proteomes" id="UP001204151"/>
    </source>
</evidence>
<evidence type="ECO:0000259" key="4">
    <source>
        <dbReference type="Pfam" id="PF25021"/>
    </source>
</evidence>
<dbReference type="Proteomes" id="UP001204151">
    <property type="component" value="Unassembled WGS sequence"/>
</dbReference>
<evidence type="ECO:0000256" key="3">
    <source>
        <dbReference type="SAM" id="SignalP"/>
    </source>
</evidence>
<dbReference type="EMBL" id="JANUGW010000007">
    <property type="protein sequence ID" value="MCS0582330.1"/>
    <property type="molecule type" value="Genomic_DNA"/>
</dbReference>
<proteinExistence type="predicted"/>
<dbReference type="PROSITE" id="PS51125">
    <property type="entry name" value="NHL"/>
    <property type="match status" value="1"/>
</dbReference>
<feature type="repeat" description="NHL" evidence="2">
    <location>
        <begin position="63"/>
        <end position="105"/>
    </location>
</feature>
<feature type="domain" description="Teneurin NHL" evidence="4">
    <location>
        <begin position="57"/>
        <end position="121"/>
    </location>
</feature>
<name>A0ABT1ZQY9_9BURK</name>
<dbReference type="RefSeq" id="WP_258816906.1">
    <property type="nucleotide sequence ID" value="NZ_JANUGW010000007.1"/>
</dbReference>
<feature type="signal peptide" evidence="3">
    <location>
        <begin position="1"/>
        <end position="29"/>
    </location>
</feature>
<accession>A0ABT1ZQY9</accession>
<evidence type="ECO:0000256" key="1">
    <source>
        <dbReference type="ARBA" id="ARBA00022737"/>
    </source>
</evidence>
<feature type="chain" id="PRO_5045641986" evidence="3">
    <location>
        <begin position="30"/>
        <end position="363"/>
    </location>
</feature>